<feature type="transmembrane region" description="Helical" evidence="12">
    <location>
        <begin position="24"/>
        <end position="50"/>
    </location>
</feature>
<dbReference type="GO" id="GO:0032880">
    <property type="term" value="P:regulation of protein localization"/>
    <property type="evidence" value="ECO:0007669"/>
    <property type="project" value="TreeGrafter"/>
</dbReference>
<keyword evidence="14" id="KW-1185">Reference proteome</keyword>
<dbReference type="PANTHER" id="PTHR14605">
    <property type="entry name" value="CHST5 PROTEIN"/>
    <property type="match status" value="1"/>
</dbReference>
<dbReference type="InterPro" id="IPR019306">
    <property type="entry name" value="TMEM231"/>
</dbReference>
<keyword evidence="6 12" id="KW-1133">Transmembrane helix</keyword>
<sequence>MVVLEVFSKSLQVKYKSTLFSKAAFVKLVTALISIVVPFVLAYISGGFWLKSVTFHEQPKVTLDGSYIFLAYTDNQSNPIVCSNVQFYENAFSRLDFCYEIRLREVDHNFDGKTDKIDINIGINLFKNRISSIHLVLPIVFMLTEECPLIIHSALLHQHYFHKQSTTLKMTADLQLYQRHALRCLNREQRLHDHPVITSSGKMDDYLFETIMDKYLAKNVSTHLKNVYTTMKMENKDKFNLNLSVRFPEVNIYYEPGFWHMLKCAWLQYFSVYIIVSWVITKFKGYIFKKRLVLYYEETPLKKKL</sequence>
<gene>
    <name evidence="13" type="ORF">ACAOBT_LOCUS16960</name>
</gene>
<organism evidence="13 14">
    <name type="scientific">Acanthoscelides obtectus</name>
    <name type="common">Bean weevil</name>
    <name type="synonym">Bruchus obtectus</name>
    <dbReference type="NCBI Taxonomy" id="200917"/>
    <lineage>
        <taxon>Eukaryota</taxon>
        <taxon>Metazoa</taxon>
        <taxon>Ecdysozoa</taxon>
        <taxon>Arthropoda</taxon>
        <taxon>Hexapoda</taxon>
        <taxon>Insecta</taxon>
        <taxon>Pterygota</taxon>
        <taxon>Neoptera</taxon>
        <taxon>Endopterygota</taxon>
        <taxon>Coleoptera</taxon>
        <taxon>Polyphaga</taxon>
        <taxon>Cucujiformia</taxon>
        <taxon>Chrysomeloidea</taxon>
        <taxon>Chrysomelidae</taxon>
        <taxon>Bruchinae</taxon>
        <taxon>Bruchini</taxon>
        <taxon>Acanthoscelides</taxon>
    </lineage>
</organism>
<evidence type="ECO:0000256" key="1">
    <source>
        <dbReference type="ARBA" id="ARBA00004272"/>
    </source>
</evidence>
<evidence type="ECO:0000256" key="10">
    <source>
        <dbReference type="ARBA" id="ARBA00023273"/>
    </source>
</evidence>
<protein>
    <recommendedName>
        <fullName evidence="3">Transmembrane protein 231</fullName>
    </recommendedName>
</protein>
<evidence type="ECO:0000256" key="8">
    <source>
        <dbReference type="ARBA" id="ARBA00023136"/>
    </source>
</evidence>
<dbReference type="AlphaFoldDB" id="A0A9P0PH35"/>
<evidence type="ECO:0000256" key="11">
    <source>
        <dbReference type="ARBA" id="ARBA00024803"/>
    </source>
</evidence>
<keyword evidence="9" id="KW-0325">Glycoprotein</keyword>
<evidence type="ECO:0000313" key="14">
    <source>
        <dbReference type="Proteomes" id="UP001152888"/>
    </source>
</evidence>
<evidence type="ECO:0000256" key="4">
    <source>
        <dbReference type="ARBA" id="ARBA00022475"/>
    </source>
</evidence>
<comment type="function">
    <text evidence="11">Transmembrane component of the tectonic-like complex, a complex localized at the transition zone of primary cilia and acting as a barrier that prevents diffusion of transmembrane proteins between the cilia and plasma membranes. Required for ciliogenesis and sonic hedgehog/SHH signaling.</text>
</comment>
<proteinExistence type="inferred from homology"/>
<dbReference type="EMBL" id="CAKOFQ010006988">
    <property type="protein sequence ID" value="CAH1985949.1"/>
    <property type="molecule type" value="Genomic_DNA"/>
</dbReference>
<accession>A0A9P0PH35</accession>
<dbReference type="OrthoDB" id="426438at2759"/>
<dbReference type="GO" id="GO:0060271">
    <property type="term" value="P:cilium assembly"/>
    <property type="evidence" value="ECO:0007669"/>
    <property type="project" value="TreeGrafter"/>
</dbReference>
<evidence type="ECO:0000256" key="6">
    <source>
        <dbReference type="ARBA" id="ARBA00022989"/>
    </source>
</evidence>
<dbReference type="GO" id="GO:0035869">
    <property type="term" value="C:ciliary transition zone"/>
    <property type="evidence" value="ECO:0007669"/>
    <property type="project" value="TreeGrafter"/>
</dbReference>
<comment type="caution">
    <text evidence="13">The sequence shown here is derived from an EMBL/GenBank/DDBJ whole genome shotgun (WGS) entry which is preliminary data.</text>
</comment>
<dbReference type="Pfam" id="PF10149">
    <property type="entry name" value="TM231"/>
    <property type="match status" value="1"/>
</dbReference>
<evidence type="ECO:0000313" key="13">
    <source>
        <dbReference type="EMBL" id="CAH1985949.1"/>
    </source>
</evidence>
<keyword evidence="8 12" id="KW-0472">Membrane</keyword>
<evidence type="ECO:0000256" key="2">
    <source>
        <dbReference type="ARBA" id="ARBA00009082"/>
    </source>
</evidence>
<evidence type="ECO:0000256" key="3">
    <source>
        <dbReference type="ARBA" id="ARBA00015087"/>
    </source>
</evidence>
<feature type="transmembrane region" description="Helical" evidence="12">
    <location>
        <begin position="258"/>
        <end position="281"/>
    </location>
</feature>
<evidence type="ECO:0000256" key="9">
    <source>
        <dbReference type="ARBA" id="ARBA00023180"/>
    </source>
</evidence>
<reference evidence="13" key="1">
    <citation type="submission" date="2022-03" db="EMBL/GenBank/DDBJ databases">
        <authorList>
            <person name="Sayadi A."/>
        </authorList>
    </citation>
    <scope>NUCLEOTIDE SEQUENCE</scope>
</reference>
<evidence type="ECO:0000256" key="5">
    <source>
        <dbReference type="ARBA" id="ARBA00022692"/>
    </source>
</evidence>
<keyword evidence="10" id="KW-0966">Cell projection</keyword>
<keyword evidence="7" id="KW-0969">Cilium</keyword>
<comment type="similarity">
    <text evidence="2">Belongs to the TMEM231 family.</text>
</comment>
<comment type="subcellular location">
    <subcellularLocation>
        <location evidence="1">Cell projection</location>
        <location evidence="1">Cilium membrane</location>
        <topology evidence="1">Multi-pass membrane protein</topology>
    </subcellularLocation>
</comment>
<keyword evidence="5 12" id="KW-0812">Transmembrane</keyword>
<evidence type="ECO:0000256" key="7">
    <source>
        <dbReference type="ARBA" id="ARBA00023069"/>
    </source>
</evidence>
<evidence type="ECO:0000256" key="12">
    <source>
        <dbReference type="SAM" id="Phobius"/>
    </source>
</evidence>
<keyword evidence="4" id="KW-1003">Cell membrane</keyword>
<name>A0A9P0PH35_ACAOB</name>
<dbReference type="GO" id="GO:0060170">
    <property type="term" value="C:ciliary membrane"/>
    <property type="evidence" value="ECO:0007669"/>
    <property type="project" value="UniProtKB-SubCell"/>
</dbReference>
<dbReference type="Proteomes" id="UP001152888">
    <property type="component" value="Unassembled WGS sequence"/>
</dbReference>
<dbReference type="PANTHER" id="PTHR14605:SF1">
    <property type="entry name" value="TRANSMEMBRANE PROTEIN 231"/>
    <property type="match status" value="1"/>
</dbReference>